<comment type="caution">
    <text evidence="1">The sequence shown here is derived from an EMBL/GenBank/DDBJ whole genome shotgun (WGS) entry which is preliminary data.</text>
</comment>
<accession>A0A8S1XD20</accession>
<dbReference type="AlphaFoldDB" id="A0A8S1XD20"/>
<reference evidence="1" key="1">
    <citation type="submission" date="2021-01" db="EMBL/GenBank/DDBJ databases">
        <authorList>
            <consortium name="Genoscope - CEA"/>
            <person name="William W."/>
        </authorList>
    </citation>
    <scope>NUCLEOTIDE SEQUENCE</scope>
</reference>
<sequence>MVINYYMKELQLLINSNKMSIYQLLQIQHQEDQILKKQELLLTIFHLKILIFIYIEQEELEELEIVMKQDWKFAIMLIRSIELAGQIVFQEQEEIANLDDHFKMDRMKKKMGYDYARGKDASKILNQALKRQTNLKAGLRFDELEPKNKKKQQQQNNLQNSVKILPVVTLAQPTKYIGQFKNKWQDLNPYENYDNYAVTVAVPGQLKRDQVIQHFLRINEWIIQSWIKIWRYCLDNQQETYCQNYK</sequence>
<keyword evidence="2" id="KW-1185">Reference proteome</keyword>
<protein>
    <submittedName>
        <fullName evidence="1">Uncharacterized protein</fullName>
    </submittedName>
</protein>
<dbReference type="EMBL" id="CAJJDO010000120">
    <property type="protein sequence ID" value="CAD8199067.1"/>
    <property type="molecule type" value="Genomic_DNA"/>
</dbReference>
<organism evidence="1 2">
    <name type="scientific">Paramecium pentaurelia</name>
    <dbReference type="NCBI Taxonomy" id="43138"/>
    <lineage>
        <taxon>Eukaryota</taxon>
        <taxon>Sar</taxon>
        <taxon>Alveolata</taxon>
        <taxon>Ciliophora</taxon>
        <taxon>Intramacronucleata</taxon>
        <taxon>Oligohymenophorea</taxon>
        <taxon>Peniculida</taxon>
        <taxon>Parameciidae</taxon>
        <taxon>Paramecium</taxon>
    </lineage>
</organism>
<dbReference type="Proteomes" id="UP000689195">
    <property type="component" value="Unassembled WGS sequence"/>
</dbReference>
<evidence type="ECO:0000313" key="1">
    <source>
        <dbReference type="EMBL" id="CAD8199067.1"/>
    </source>
</evidence>
<name>A0A8S1XD20_9CILI</name>
<gene>
    <name evidence="1" type="ORF">PPENT_87.1.T1200145</name>
</gene>
<proteinExistence type="predicted"/>
<evidence type="ECO:0000313" key="2">
    <source>
        <dbReference type="Proteomes" id="UP000689195"/>
    </source>
</evidence>